<dbReference type="InterPro" id="IPR000403">
    <property type="entry name" value="PI3/4_kinase_cat_dom"/>
</dbReference>
<dbReference type="Pfam" id="PF08064">
    <property type="entry name" value="UME"/>
    <property type="match status" value="1"/>
</dbReference>
<dbReference type="InterPro" id="IPR020946">
    <property type="entry name" value="Flavin_mOase-like"/>
</dbReference>
<dbReference type="Pfam" id="PF25030">
    <property type="entry name" value="M-HEAT_ATR"/>
    <property type="match status" value="1"/>
</dbReference>
<dbReference type="InterPro" id="IPR012993">
    <property type="entry name" value="UME"/>
</dbReference>
<dbReference type="PROSITE" id="PS00916">
    <property type="entry name" value="PI3_4_KINASE_2"/>
    <property type="match status" value="1"/>
</dbReference>
<dbReference type="FunFam" id="3.50.50.60:FF:000169">
    <property type="entry name" value="Flavin-containing monooxygenase"/>
    <property type="match status" value="1"/>
</dbReference>
<evidence type="ECO:0000256" key="14">
    <source>
        <dbReference type="ARBA" id="ARBA00023242"/>
    </source>
</evidence>
<keyword evidence="7" id="KW-0547">Nucleotide-binding</keyword>
<proteinExistence type="inferred from homology"/>
<dbReference type="FunFam" id="3.30.1010.10:FF:000036">
    <property type="entry name" value="Serine/threonine-protein kinase ATR"/>
    <property type="match status" value="1"/>
</dbReference>
<dbReference type="InterPro" id="IPR016024">
    <property type="entry name" value="ARM-type_fold"/>
</dbReference>
<dbReference type="InterPro" id="IPR057564">
    <property type="entry name" value="HEAT_ATR"/>
</dbReference>
<keyword evidence="11" id="KW-0067">ATP-binding</keyword>
<dbReference type="PROSITE" id="PS51190">
    <property type="entry name" value="FATC"/>
    <property type="match status" value="1"/>
</dbReference>
<dbReference type="Gene3D" id="3.30.1010.10">
    <property type="entry name" value="Phosphatidylinositol 3-kinase Catalytic Subunit, Chain A, domain 4"/>
    <property type="match status" value="1"/>
</dbReference>
<dbReference type="Proteomes" id="UP000734854">
    <property type="component" value="Unassembled WGS sequence"/>
</dbReference>
<dbReference type="GO" id="GO:0050660">
    <property type="term" value="F:flavin adenine dinucleotide binding"/>
    <property type="evidence" value="ECO:0007669"/>
    <property type="project" value="InterPro"/>
</dbReference>
<dbReference type="SMART" id="SM01343">
    <property type="entry name" value="FATC"/>
    <property type="match status" value="1"/>
</dbReference>
<comment type="catalytic activity">
    <reaction evidence="18">
        <text>L-seryl-[protein] + ATP = O-phospho-L-seryl-[protein] + ADP + H(+)</text>
        <dbReference type="Rhea" id="RHEA:17989"/>
        <dbReference type="Rhea" id="RHEA-COMP:9863"/>
        <dbReference type="Rhea" id="RHEA-COMP:11604"/>
        <dbReference type="ChEBI" id="CHEBI:15378"/>
        <dbReference type="ChEBI" id="CHEBI:29999"/>
        <dbReference type="ChEBI" id="CHEBI:30616"/>
        <dbReference type="ChEBI" id="CHEBI:83421"/>
        <dbReference type="ChEBI" id="CHEBI:456216"/>
        <dbReference type="EC" id="2.7.11.1"/>
    </reaction>
</comment>
<keyword evidence="8" id="KW-0227">DNA damage</keyword>
<protein>
    <recommendedName>
        <fullName evidence="16">Serine/threonine-protein kinase ATR</fullName>
        <ecNumber evidence="3">2.7.11.1</ecNumber>
    </recommendedName>
</protein>
<dbReference type="EMBL" id="JACMSC010000004">
    <property type="protein sequence ID" value="KAG6526430.1"/>
    <property type="molecule type" value="Genomic_DNA"/>
</dbReference>
<gene>
    <name evidence="23" type="ORF">ZIOFF_016414</name>
</gene>
<dbReference type="GO" id="GO:0004674">
    <property type="term" value="F:protein serine/threonine kinase activity"/>
    <property type="evidence" value="ECO:0007669"/>
    <property type="project" value="UniProtKB-KW"/>
</dbReference>
<dbReference type="Gene3D" id="3.50.50.60">
    <property type="entry name" value="FAD/NAD(P)-binding domain"/>
    <property type="match status" value="2"/>
</dbReference>
<feature type="domain" description="FATC" evidence="22">
    <location>
        <begin position="3073"/>
        <end position="3105"/>
    </location>
</feature>
<feature type="region of interest" description="Disordered" evidence="19">
    <location>
        <begin position="616"/>
        <end position="644"/>
    </location>
</feature>
<organism evidence="23 24">
    <name type="scientific">Zingiber officinale</name>
    <name type="common">Ginger</name>
    <name type="synonym">Amomum zingiber</name>
    <dbReference type="NCBI Taxonomy" id="94328"/>
    <lineage>
        <taxon>Eukaryota</taxon>
        <taxon>Viridiplantae</taxon>
        <taxon>Streptophyta</taxon>
        <taxon>Embryophyta</taxon>
        <taxon>Tracheophyta</taxon>
        <taxon>Spermatophyta</taxon>
        <taxon>Magnoliopsida</taxon>
        <taxon>Liliopsida</taxon>
        <taxon>Zingiberales</taxon>
        <taxon>Zingiberaceae</taxon>
        <taxon>Zingiber</taxon>
    </lineage>
</organism>
<keyword evidence="14" id="KW-0539">Nucleus</keyword>
<evidence type="ECO:0000259" key="22">
    <source>
        <dbReference type="PROSITE" id="PS51190"/>
    </source>
</evidence>
<keyword evidence="9" id="KW-0418">Kinase</keyword>
<keyword evidence="6" id="KW-0808">Transferase</keyword>
<feature type="compositionally biased region" description="Low complexity" evidence="19">
    <location>
        <begin position="617"/>
        <end position="632"/>
    </location>
</feature>
<dbReference type="InterPro" id="IPR011009">
    <property type="entry name" value="Kinase-like_dom_sf"/>
</dbReference>
<feature type="domain" description="FAT" evidence="21">
    <location>
        <begin position="2058"/>
        <end position="2653"/>
    </location>
</feature>
<dbReference type="InterPro" id="IPR036940">
    <property type="entry name" value="PI3/4_kinase_cat_sf"/>
</dbReference>
<dbReference type="InterPro" id="IPR014009">
    <property type="entry name" value="PIK_FAT"/>
</dbReference>
<evidence type="ECO:0000256" key="16">
    <source>
        <dbReference type="ARBA" id="ARBA00024420"/>
    </source>
</evidence>
<keyword evidence="10" id="KW-0274">FAD</keyword>
<dbReference type="InterPro" id="IPR050517">
    <property type="entry name" value="DDR_Repair_Kinase"/>
</dbReference>
<dbReference type="FunFam" id="3.50.50.60:FF:000403">
    <property type="entry name" value="Flavin-containing monooxygenase"/>
    <property type="match status" value="1"/>
</dbReference>
<evidence type="ECO:0000256" key="8">
    <source>
        <dbReference type="ARBA" id="ARBA00022763"/>
    </source>
</evidence>
<keyword evidence="13" id="KW-0234">DNA repair</keyword>
<dbReference type="SMART" id="SM00802">
    <property type="entry name" value="UME"/>
    <property type="match status" value="1"/>
</dbReference>
<dbReference type="CDD" id="cd00892">
    <property type="entry name" value="PIKKc_ATR"/>
    <property type="match status" value="1"/>
</dbReference>
<dbReference type="PANTHER" id="PTHR11139">
    <property type="entry name" value="ATAXIA TELANGIECTASIA MUTATED ATM -RELATED"/>
    <property type="match status" value="1"/>
</dbReference>
<feature type="compositionally biased region" description="Basic and acidic residues" evidence="19">
    <location>
        <begin position="633"/>
        <end position="644"/>
    </location>
</feature>
<keyword evidence="15" id="KW-0131">Cell cycle</keyword>
<dbReference type="SUPFAM" id="SSF51905">
    <property type="entry name" value="FAD/NAD(P)-binding domain"/>
    <property type="match status" value="3"/>
</dbReference>
<evidence type="ECO:0000256" key="7">
    <source>
        <dbReference type="ARBA" id="ARBA00022741"/>
    </source>
</evidence>
<evidence type="ECO:0000256" key="19">
    <source>
        <dbReference type="SAM" id="MobiDB-lite"/>
    </source>
</evidence>
<evidence type="ECO:0000256" key="18">
    <source>
        <dbReference type="ARBA" id="ARBA00048679"/>
    </source>
</evidence>
<evidence type="ECO:0000256" key="17">
    <source>
        <dbReference type="ARBA" id="ARBA00047899"/>
    </source>
</evidence>
<dbReference type="SUPFAM" id="SSF56112">
    <property type="entry name" value="Protein kinase-like (PK-like)"/>
    <property type="match status" value="1"/>
</dbReference>
<dbReference type="InterPro" id="IPR018936">
    <property type="entry name" value="PI3/4_kinase_CS"/>
</dbReference>
<comment type="catalytic activity">
    <reaction evidence="17">
        <text>L-threonyl-[protein] + ATP = O-phospho-L-threonyl-[protein] + ADP + H(+)</text>
        <dbReference type="Rhea" id="RHEA:46608"/>
        <dbReference type="Rhea" id="RHEA-COMP:11060"/>
        <dbReference type="Rhea" id="RHEA-COMP:11605"/>
        <dbReference type="ChEBI" id="CHEBI:15378"/>
        <dbReference type="ChEBI" id="CHEBI:30013"/>
        <dbReference type="ChEBI" id="CHEBI:30616"/>
        <dbReference type="ChEBI" id="CHEBI:61977"/>
        <dbReference type="ChEBI" id="CHEBI:456216"/>
        <dbReference type="EC" id="2.7.11.1"/>
    </reaction>
</comment>
<keyword evidence="12" id="KW-0560">Oxidoreductase</keyword>
<dbReference type="PROSITE" id="PS51257">
    <property type="entry name" value="PROKAR_LIPOPROTEIN"/>
    <property type="match status" value="1"/>
</dbReference>
<dbReference type="Gene3D" id="1.25.40.10">
    <property type="entry name" value="Tetratricopeptide repeat domain"/>
    <property type="match status" value="1"/>
</dbReference>
<evidence type="ECO:0000313" key="24">
    <source>
        <dbReference type="Proteomes" id="UP000734854"/>
    </source>
</evidence>
<dbReference type="GO" id="GO:0000723">
    <property type="term" value="P:telomere maintenance"/>
    <property type="evidence" value="ECO:0007669"/>
    <property type="project" value="TreeGrafter"/>
</dbReference>
<dbReference type="Pfam" id="PF23593">
    <property type="entry name" value="HEAT_ATR"/>
    <property type="match status" value="1"/>
</dbReference>
<dbReference type="GO" id="GO:0006281">
    <property type="term" value="P:DNA repair"/>
    <property type="evidence" value="ECO:0007669"/>
    <property type="project" value="UniProtKB-KW"/>
</dbReference>
<comment type="similarity">
    <text evidence="2">Belongs to the PI3/PI4-kinase family. ATM subfamily.</text>
</comment>
<evidence type="ECO:0000256" key="2">
    <source>
        <dbReference type="ARBA" id="ARBA00010769"/>
    </source>
</evidence>
<dbReference type="InterPro" id="IPR003151">
    <property type="entry name" value="PIK-rel_kinase_FAT"/>
</dbReference>
<dbReference type="GO" id="GO:0050661">
    <property type="term" value="F:NADP binding"/>
    <property type="evidence" value="ECO:0007669"/>
    <property type="project" value="InterPro"/>
</dbReference>
<accession>A0A8J5HLA1</accession>
<evidence type="ECO:0000256" key="5">
    <source>
        <dbReference type="ARBA" id="ARBA00022630"/>
    </source>
</evidence>
<dbReference type="GO" id="GO:0005524">
    <property type="term" value="F:ATP binding"/>
    <property type="evidence" value="ECO:0007669"/>
    <property type="project" value="UniProtKB-KW"/>
</dbReference>
<feature type="domain" description="PI3K/PI4K catalytic" evidence="20">
    <location>
        <begin position="2764"/>
        <end position="3075"/>
    </location>
</feature>
<dbReference type="GO" id="GO:0005694">
    <property type="term" value="C:chromosome"/>
    <property type="evidence" value="ECO:0007669"/>
    <property type="project" value="TreeGrafter"/>
</dbReference>
<evidence type="ECO:0000256" key="10">
    <source>
        <dbReference type="ARBA" id="ARBA00022827"/>
    </source>
</evidence>
<dbReference type="SMART" id="SM00146">
    <property type="entry name" value="PI3Kc"/>
    <property type="match status" value="1"/>
</dbReference>
<sequence length="3105" mass="348616">MEKKRVGIVGAGISGLAACKHAAERGFRPVVFEASAGVGGLWAHTPASTKLQSPTLDFTFSDFPWPPDVTEIFPRHDQVQNYLESYARHFDLLRWIKFRSSVVSIDLVGTSEEEIAAWDLWAGNGEAFGGVAKGEWHLTVQREGDPSTEIYRVDFLILCIGRFSDAPNFPNFARRGAAQVFDGMTMHSMEYSNMDDAGAAALVRGKRVTVVGSGKTAFEIASECADANGVGLPCTMILQTKRWFVDEPTAMRFRLFGHFYRTRFAELLVHKPEEGVFLSLLATFLAPLRWLFNKITERHFTRNMPLMKKHGMVPDHSFFQGYSSCVIGMLPEKFYERVEEGSITLKRPTTSALCKDGLVIDKGEVVHSDLVIFATGFKGDQKLRNIFVSKWFQQIVAGSSTPMAPLFRECIHPQIPQLAIVGFTESFSNLHAADMRSKWISHFLDGRFKLPSISSMEKSVTEWQKFFKKNILELEKYTTRTDREFFRGSCIGTVNIWYNDLLCRDMGYSSRRKKGFLAEWFQQYNPVDYAGIYSKESKGRREKSHFVYVVYLVEDGRWNGEEKKPMTSYSLSLSPNPLSFQFIHSDQKGGREGDEWYRTLIDRCGNTWTRNWKRGSDSGSGSGFRVSGSGFRVQRDRGRGEGEIARSRCSAAAAASTAGMANISSLIHDLRERIAASTSVAASSSNCEDPVETKFRAVLPNLLHSYVVPSSTGNEREVTAVLKLLSYTARNYPGVFFHGQAAAVLPVVGRVFPFFAEPAFCSRHGVIFETVASLLSLLRTGEREVYRQFFLDAMDVVQDVLYISSNCEKKSRAPSDRVSLKCFSESFSLILDCPVTFSELPVCCRPLDGPGVLIDLTDKKRWQPFAAWTIRLINKCLMEGTLHVEGLINVSFAYSICSLLCYGDATLHMACFDFARITTTVIDADVIPVENVIRSIACILSLDENKSVTFSCKHYLATLLLKNKIIESTASEIINVFSRSICSTESSELQIAMCSAYVRIAKSCHPQIWEPRLLVRMLCLERPCLPLIQCIQAAITILIPSDALEGEVDASTSVTNLKSTMLPKISSKRSMEINSIVECKRQKIAEANIEYTSNFLADIEQKKKFANELCRSICLFLEFAKPAYLKSSPLNPETTITALSLLCLAFSAHPHSSLSSSIFHQNLSWIPWICKQAKDSSLLASVLPTYLQAVHSILCLQDLESREKLFQDDEFLTDVERSSCIYPKYVDLLELLKLPWTYNSIIEQACQVGKIKCLCIQVFSKIGPKLKDESDLEVLDLAIHDEDEEVCIEAVTSMPVIVLCSGQIFFEKMLRKLDDLEGNSNAKETRFLDKLNYALAISEDPDILGGFEFVLSKIPHIRDGLYEYVSSRLVNRPAMIREFAEAVLGIKVEELIAKIVPFVMPKLVISHKDNNQALIILHELASHLSIDVVPLIVNWLPKVLAFALLRADGEELSSVLEFYHVQTGSDNRELFAAALPALLDELLCFSGEGDTDETELRTSRIPVMVEEVAKILTSSDDLPSFLKNHFVGLLNSIDRKMLHSEDLWLQKQALKRIEKLIEMMGPYLSTHVPKIMVLLIYVIDKEALQAEGLSVLHFFIKQLAKLSPSSTKHVISQVVASFIPCLEKCKENPSVHLDKIGHILEDLVVENRLVLKQQIRELPLLPSLPALSEVNKVIQEARGSTSLHDQLKDAVDGLNNESLNVRYMMACELSKLLNLRREEVTALIADDSIVDLDVTSSLISSLLRGCAEESRTAVGQRLKLACGDCLGALGAIDPAKFKGISSERFKIECSDDDLIFELIHKHLARAFRAASDTIVQDSAALAIQELLKLAGCQASLSENLANEAPVSHEKGPVGLQNEINTRGQRLWDRFSNYVKEIIAPCLTSRFQLPVASDSTFAGPVYRPSMSFRRWIFFWIRKLTTQTTGPRSSIFSACRGIVRHDMPTAAYLLPYLVLNVVCHGTLEARHSITEEILSVLNAAALGHSGTTVHGIAGGQSEVCIQAVFTLLDNLGQWVDDLKQETALSQTSNSSAPRKVLGLKVESEAMVNVSGLLASIPKVTLAKASFTCQAHARALMYFESHVREKSGSFNPAAVRIRFNKSEESSSTDSDYLFGDEDISFLMEIYSGLDEPDGLSGLANLRKTSKLQDQLLINEKAGNWAEVLTLCEQALQMEPSSVQRHSDFLNCLLNMCHLQAMVTHVDGLISRIPQHNKTWCMQGAQAAWRLGRWDLMDEYLSSAEKDVASNISESIASFDLGLAKIIQAMMKKDQFMVAERIAQSKQSLLVPLAAAGMDSYVRAYPYIVKLHMLCELEDYSSLLGQGSFLETSFTLDDPKFIKMTKDWENRLRFTQPSLWAREPLLALRRLVFSANNLSAQVGNCWLQYAKLCRSAGHYETAHQAILEAYASGAPNVHIENAKLLWSTRKSDHAIAELQAFIPDPDTPADIQAPKEDRDLAKIILLYTRWIHYTGQKQKEEIMKNYSRVRDLQPKWEKGYFFMAKYCDDLLVDARKRQEDNLASRTAGSSLNPSTEEKPWWLYLPDVLLFYAKGLHKGHKNLFQALPRLLTLWFEFGSIYHREGSSTNKTMRTVFTRISSIMRGCLKDLPTYQWLTVLSQLVSRICHQNEEIVRIVKHIITSVLQEYPQQVLWMMAAVSKSAVAARREAAAEIIQAARRGSRTTSENSGLFIQFASLIDHLIKLCFHPGQPKSKTINISTEFSALKRMMPLGIILPVQQALTVTLPTYDTSLSDSPSYDVFSTSNQATISGIADEAEILSSLQRPKKVVFHGSDGVQRPFLCKPKDDLRKDARMMEFTSMINRLLSKFPESRRRKLYIRTFAVIPLTEDCGMVEWVPHTRGLRHILQDLYISSDKFDRQKTNPKIKNIYDQRKTSEEEMLKSQILPMFPPVFHKWFLTTFSEPASWFRARVAYAHTCAVWSMVGHIVGLGDRHGENILFDSTTGDCVHVDFSCLFDKGLLLDKPELVPFRLTQNMIDGLGITGYKGVFIKVCEITLSVLRTNRETLMSVLETFLHDPLVEWTKSHKSSGVEVQNPHAQRAISNIKARLQGIVVGVGAAPSLPLAVEGQAQRLIEEAISLKNLGKMYIWWMAWF</sequence>
<dbReference type="GO" id="GO:0004499">
    <property type="term" value="F:N,N-dimethylaniline monooxygenase activity"/>
    <property type="evidence" value="ECO:0007669"/>
    <property type="project" value="InterPro"/>
</dbReference>
<evidence type="ECO:0000313" key="23">
    <source>
        <dbReference type="EMBL" id="KAG6526430.1"/>
    </source>
</evidence>
<dbReference type="FunFam" id="1.10.1070.11:FF:000024">
    <property type="entry name" value="Serine/threonine-protein kinase ATR"/>
    <property type="match status" value="1"/>
</dbReference>
<dbReference type="PROSITE" id="PS50290">
    <property type="entry name" value="PI3_4_KINASE_3"/>
    <property type="match status" value="1"/>
</dbReference>
<comment type="subcellular location">
    <subcellularLocation>
        <location evidence="1">Nucleus</location>
    </subcellularLocation>
</comment>
<dbReference type="Pfam" id="PF02260">
    <property type="entry name" value="FATC"/>
    <property type="match status" value="1"/>
</dbReference>
<dbReference type="GO" id="GO:0000077">
    <property type="term" value="P:DNA damage checkpoint signaling"/>
    <property type="evidence" value="ECO:0007669"/>
    <property type="project" value="TreeGrafter"/>
</dbReference>
<evidence type="ECO:0000256" key="1">
    <source>
        <dbReference type="ARBA" id="ARBA00004123"/>
    </source>
</evidence>
<evidence type="ECO:0000256" key="6">
    <source>
        <dbReference type="ARBA" id="ARBA00022679"/>
    </source>
</evidence>
<evidence type="ECO:0000256" key="15">
    <source>
        <dbReference type="ARBA" id="ARBA00023306"/>
    </source>
</evidence>
<dbReference type="PANTHER" id="PTHR11139:SF69">
    <property type="entry name" value="SERINE_THREONINE-PROTEIN KINASE ATR"/>
    <property type="match status" value="1"/>
</dbReference>
<dbReference type="InterPro" id="IPR003152">
    <property type="entry name" value="FATC_dom"/>
</dbReference>
<dbReference type="GO" id="GO:0005634">
    <property type="term" value="C:nucleus"/>
    <property type="evidence" value="ECO:0007669"/>
    <property type="project" value="UniProtKB-SubCell"/>
</dbReference>
<evidence type="ECO:0000259" key="20">
    <source>
        <dbReference type="PROSITE" id="PS50290"/>
    </source>
</evidence>
<evidence type="ECO:0000256" key="12">
    <source>
        <dbReference type="ARBA" id="ARBA00023002"/>
    </source>
</evidence>
<dbReference type="InterPro" id="IPR036188">
    <property type="entry name" value="FAD/NAD-bd_sf"/>
</dbReference>
<keyword evidence="4" id="KW-0723">Serine/threonine-protein kinase</keyword>
<dbReference type="Gene3D" id="1.10.1070.11">
    <property type="entry name" value="Phosphatidylinositol 3-/4-kinase, catalytic domain"/>
    <property type="match status" value="1"/>
</dbReference>
<dbReference type="Pfam" id="PF00743">
    <property type="entry name" value="FMO-like"/>
    <property type="match status" value="1"/>
</dbReference>
<keyword evidence="5" id="KW-0285">Flavoprotein</keyword>
<evidence type="ECO:0000256" key="4">
    <source>
        <dbReference type="ARBA" id="ARBA00022527"/>
    </source>
</evidence>
<reference evidence="23 24" key="1">
    <citation type="submission" date="2020-08" db="EMBL/GenBank/DDBJ databases">
        <title>Plant Genome Project.</title>
        <authorList>
            <person name="Zhang R.-G."/>
        </authorList>
    </citation>
    <scope>NUCLEOTIDE SEQUENCE [LARGE SCALE GENOMIC DNA]</scope>
    <source>
        <tissue evidence="23">Rhizome</tissue>
    </source>
</reference>
<evidence type="ECO:0000256" key="11">
    <source>
        <dbReference type="ARBA" id="ARBA00022840"/>
    </source>
</evidence>
<comment type="caution">
    <text evidence="23">The sequence shown here is derived from an EMBL/GenBank/DDBJ whole genome shotgun (WGS) entry which is preliminary data.</text>
</comment>
<keyword evidence="24" id="KW-1185">Reference proteome</keyword>
<evidence type="ECO:0000259" key="21">
    <source>
        <dbReference type="PROSITE" id="PS51189"/>
    </source>
</evidence>
<name>A0A8J5HLA1_ZINOF</name>
<evidence type="ECO:0000256" key="9">
    <source>
        <dbReference type="ARBA" id="ARBA00022777"/>
    </source>
</evidence>
<evidence type="ECO:0000256" key="3">
    <source>
        <dbReference type="ARBA" id="ARBA00012513"/>
    </source>
</evidence>
<evidence type="ECO:0000256" key="13">
    <source>
        <dbReference type="ARBA" id="ARBA00023204"/>
    </source>
</evidence>
<dbReference type="InterPro" id="IPR056802">
    <property type="entry name" value="ATR-like_M-HEAT"/>
</dbReference>
<dbReference type="PROSITE" id="PS51189">
    <property type="entry name" value="FAT"/>
    <property type="match status" value="1"/>
</dbReference>
<dbReference type="Pfam" id="PF00454">
    <property type="entry name" value="PI3_PI4_kinase"/>
    <property type="match status" value="1"/>
</dbReference>
<dbReference type="Pfam" id="PF02259">
    <property type="entry name" value="FAT"/>
    <property type="match status" value="1"/>
</dbReference>
<dbReference type="InterPro" id="IPR011990">
    <property type="entry name" value="TPR-like_helical_dom_sf"/>
</dbReference>
<dbReference type="EC" id="2.7.11.1" evidence="3"/>
<dbReference type="SUPFAM" id="SSF48371">
    <property type="entry name" value="ARM repeat"/>
    <property type="match status" value="1"/>
</dbReference>